<dbReference type="CDD" id="cd03216">
    <property type="entry name" value="ABC_Carb_Monos_I"/>
    <property type="match status" value="1"/>
</dbReference>
<dbReference type="InterPro" id="IPR003593">
    <property type="entry name" value="AAA+_ATPase"/>
</dbReference>
<keyword evidence="3" id="KW-0762">Sugar transport</keyword>
<dbReference type="Pfam" id="PF00005">
    <property type="entry name" value="ABC_tran"/>
    <property type="match status" value="2"/>
</dbReference>
<comment type="similarity">
    <text evidence="1">Belongs to the ABC transporter superfamily.</text>
</comment>
<dbReference type="PROSITE" id="PS50893">
    <property type="entry name" value="ABC_TRANSPORTER_2"/>
    <property type="match status" value="2"/>
</dbReference>
<evidence type="ECO:0000259" key="7">
    <source>
        <dbReference type="PROSITE" id="PS50893"/>
    </source>
</evidence>
<gene>
    <name evidence="8" type="ORF">C8N35_10811</name>
</gene>
<dbReference type="PROSITE" id="PS00211">
    <property type="entry name" value="ABC_TRANSPORTER_1"/>
    <property type="match status" value="2"/>
</dbReference>
<evidence type="ECO:0000313" key="8">
    <source>
        <dbReference type="EMBL" id="PTW58976.1"/>
    </source>
</evidence>
<dbReference type="InterPro" id="IPR050107">
    <property type="entry name" value="ABC_carbohydrate_import_ATPase"/>
</dbReference>
<protein>
    <submittedName>
        <fullName evidence="8">Monosaccharide ABC transporter ATP-binding protein (CUT2 family)</fullName>
    </submittedName>
</protein>
<evidence type="ECO:0000256" key="5">
    <source>
        <dbReference type="ARBA" id="ARBA00022741"/>
    </source>
</evidence>
<dbReference type="Gene3D" id="3.40.50.300">
    <property type="entry name" value="P-loop containing nucleotide triphosphate hydrolases"/>
    <property type="match status" value="2"/>
</dbReference>
<dbReference type="GO" id="GO:0005524">
    <property type="term" value="F:ATP binding"/>
    <property type="evidence" value="ECO:0007669"/>
    <property type="project" value="UniProtKB-KW"/>
</dbReference>
<feature type="domain" description="ABC transporter" evidence="7">
    <location>
        <begin position="20"/>
        <end position="259"/>
    </location>
</feature>
<dbReference type="SUPFAM" id="SSF52540">
    <property type="entry name" value="P-loop containing nucleoside triphosphate hydrolases"/>
    <property type="match status" value="2"/>
</dbReference>
<feature type="domain" description="ABC transporter" evidence="7">
    <location>
        <begin position="264"/>
        <end position="487"/>
    </location>
</feature>
<dbReference type="Proteomes" id="UP000244081">
    <property type="component" value="Unassembled WGS sequence"/>
</dbReference>
<dbReference type="InterPro" id="IPR017871">
    <property type="entry name" value="ABC_transporter-like_CS"/>
</dbReference>
<organism evidence="8 9">
    <name type="scientific">Breoghania corrubedonensis</name>
    <dbReference type="NCBI Taxonomy" id="665038"/>
    <lineage>
        <taxon>Bacteria</taxon>
        <taxon>Pseudomonadati</taxon>
        <taxon>Pseudomonadota</taxon>
        <taxon>Alphaproteobacteria</taxon>
        <taxon>Hyphomicrobiales</taxon>
        <taxon>Stappiaceae</taxon>
        <taxon>Breoghania</taxon>
    </lineage>
</organism>
<sequence length="489" mass="52880">MQQVANMPVGEMGAKAPLFLAGRGLSKSYGAVKALSDTDFHLATGEVVGLIGHNGAGKSTLINVLAGVVARSGGIFEVLGRDAGDWSANLARENGLRCVFQELSLCPNLSATENTRLLHPALKGFGWKQRARKTIQSALDTVFPDSGIDVDRPVGELSLGERQMIEIARGFSVTDSPVRAIILDEPTSSLGAEATRQFLEQVSRASEDGISVILVTHRLGEILAVAHRVVTMKDGLVISDQFNDGLSRSELVAVMGDLEPETRERRDAVVRDVPVFSHSSGLGDHDIELHQGEIVGLAGLDGHGQRERLRAVFDAARVSGLPVAFVAGDRVSEGLFPLWSIRDNLTIRSLSALSRGGLVSNEAADRLTQSWFERLKVRAPGIATPLLSLSGGNQQKVLFARALASDARLIVLDDPMRGVDVGTKHEVYALIRNEAETGRSFLWYSTETEEFENCDRLHVFREGRSETILDGERIEPNAILEASFGGLYV</sequence>
<reference evidence="8 9" key="1">
    <citation type="submission" date="2018-04" db="EMBL/GenBank/DDBJ databases">
        <title>Genomic Encyclopedia of Archaeal and Bacterial Type Strains, Phase II (KMG-II): from individual species to whole genera.</title>
        <authorList>
            <person name="Goeker M."/>
        </authorList>
    </citation>
    <scope>NUCLEOTIDE SEQUENCE [LARGE SCALE GENOMIC DNA]</scope>
    <source>
        <strain evidence="8 9">DSM 23382</strain>
    </source>
</reference>
<dbReference type="AlphaFoldDB" id="A0A2T5V5H3"/>
<dbReference type="PANTHER" id="PTHR43790">
    <property type="entry name" value="CARBOHYDRATE TRANSPORT ATP-BINDING PROTEIN MG119-RELATED"/>
    <property type="match status" value="1"/>
</dbReference>
<evidence type="ECO:0000256" key="2">
    <source>
        <dbReference type="ARBA" id="ARBA00022448"/>
    </source>
</evidence>
<keyword evidence="4" id="KW-0677">Repeat</keyword>
<accession>A0A2T5V5H3</accession>
<evidence type="ECO:0000256" key="6">
    <source>
        <dbReference type="ARBA" id="ARBA00022840"/>
    </source>
</evidence>
<keyword evidence="2" id="KW-0813">Transport</keyword>
<dbReference type="GO" id="GO:0016887">
    <property type="term" value="F:ATP hydrolysis activity"/>
    <property type="evidence" value="ECO:0007669"/>
    <property type="project" value="InterPro"/>
</dbReference>
<proteinExistence type="inferred from homology"/>
<dbReference type="CDD" id="cd03215">
    <property type="entry name" value="ABC_Carb_Monos_II"/>
    <property type="match status" value="1"/>
</dbReference>
<name>A0A2T5V5H3_9HYPH</name>
<keyword evidence="6 8" id="KW-0067">ATP-binding</keyword>
<evidence type="ECO:0000256" key="1">
    <source>
        <dbReference type="ARBA" id="ARBA00005417"/>
    </source>
</evidence>
<dbReference type="SMART" id="SM00382">
    <property type="entry name" value="AAA"/>
    <property type="match status" value="1"/>
</dbReference>
<evidence type="ECO:0000313" key="9">
    <source>
        <dbReference type="Proteomes" id="UP000244081"/>
    </source>
</evidence>
<keyword evidence="5" id="KW-0547">Nucleotide-binding</keyword>
<dbReference type="EMBL" id="QAYG01000008">
    <property type="protein sequence ID" value="PTW58976.1"/>
    <property type="molecule type" value="Genomic_DNA"/>
</dbReference>
<dbReference type="InterPro" id="IPR003439">
    <property type="entry name" value="ABC_transporter-like_ATP-bd"/>
</dbReference>
<evidence type="ECO:0000256" key="3">
    <source>
        <dbReference type="ARBA" id="ARBA00022597"/>
    </source>
</evidence>
<dbReference type="OrthoDB" id="9805029at2"/>
<keyword evidence="9" id="KW-1185">Reference proteome</keyword>
<evidence type="ECO:0000256" key="4">
    <source>
        <dbReference type="ARBA" id="ARBA00022737"/>
    </source>
</evidence>
<dbReference type="PANTHER" id="PTHR43790:SF9">
    <property type="entry name" value="GALACTOFURANOSE TRANSPORTER ATP-BINDING PROTEIN YTFR"/>
    <property type="match status" value="1"/>
</dbReference>
<dbReference type="InterPro" id="IPR027417">
    <property type="entry name" value="P-loop_NTPase"/>
</dbReference>
<comment type="caution">
    <text evidence="8">The sequence shown here is derived from an EMBL/GenBank/DDBJ whole genome shotgun (WGS) entry which is preliminary data.</text>
</comment>